<feature type="non-terminal residue" evidence="2">
    <location>
        <position position="1"/>
    </location>
</feature>
<dbReference type="Pfam" id="PF21730">
    <property type="entry name" value="Vma22_CCDC115"/>
    <property type="match status" value="2"/>
</dbReference>
<dbReference type="GO" id="GO:0070072">
    <property type="term" value="P:vacuolar proton-transporting V-type ATPase complex assembly"/>
    <property type="evidence" value="ECO:0007669"/>
    <property type="project" value="InterPro"/>
</dbReference>
<sequence length="137" mass="15487">IDSLLQRYLTLLDEYTRLRAALNTVQSGIYHDLARANFSAERGIRYGQDYYDDRMQAIRRVAVAAPSGKEEPPKYQQKPPPDPLRWFGILTPMPLRHAQTQAARAVEELLPQLATVSAAMAAVELAVRRARKKRAKA</sequence>
<dbReference type="InterPro" id="IPR040357">
    <property type="entry name" value="Vma22/CCDC115"/>
</dbReference>
<evidence type="ECO:0000256" key="1">
    <source>
        <dbReference type="ARBA" id="ARBA00093634"/>
    </source>
</evidence>
<dbReference type="EMBL" id="JAUKUA010000005">
    <property type="protein sequence ID" value="KAK0711657.1"/>
    <property type="molecule type" value="Genomic_DNA"/>
</dbReference>
<protein>
    <recommendedName>
        <fullName evidence="1">Vacuolar ATPase assembly protein VMA22</fullName>
    </recommendedName>
</protein>
<accession>A0AA40A9A4</accession>
<dbReference type="PANTHER" id="PTHR31996">
    <property type="entry name" value="COILED-COIL DOMAIN-CONTAINING PROTEIN 115"/>
    <property type="match status" value="1"/>
</dbReference>
<keyword evidence="3" id="KW-1185">Reference proteome</keyword>
<dbReference type="GO" id="GO:0051082">
    <property type="term" value="F:unfolded protein binding"/>
    <property type="evidence" value="ECO:0007669"/>
    <property type="project" value="TreeGrafter"/>
</dbReference>
<proteinExistence type="predicted"/>
<dbReference type="Proteomes" id="UP001172102">
    <property type="component" value="Unassembled WGS sequence"/>
</dbReference>
<dbReference type="PANTHER" id="PTHR31996:SF2">
    <property type="entry name" value="COILED-COIL DOMAIN-CONTAINING PROTEIN 115"/>
    <property type="match status" value="1"/>
</dbReference>
<dbReference type="GO" id="GO:1990871">
    <property type="term" value="C:Vma12-Vma22 assembly complex"/>
    <property type="evidence" value="ECO:0007669"/>
    <property type="project" value="TreeGrafter"/>
</dbReference>
<name>A0AA40A9A4_9PEZI</name>
<organism evidence="2 3">
    <name type="scientific">Lasiosphaeris hirsuta</name>
    <dbReference type="NCBI Taxonomy" id="260670"/>
    <lineage>
        <taxon>Eukaryota</taxon>
        <taxon>Fungi</taxon>
        <taxon>Dikarya</taxon>
        <taxon>Ascomycota</taxon>
        <taxon>Pezizomycotina</taxon>
        <taxon>Sordariomycetes</taxon>
        <taxon>Sordariomycetidae</taxon>
        <taxon>Sordariales</taxon>
        <taxon>Lasiosphaeriaceae</taxon>
        <taxon>Lasiosphaeris</taxon>
    </lineage>
</organism>
<gene>
    <name evidence="2" type="ORF">B0H67DRAFT_441996</name>
</gene>
<evidence type="ECO:0000313" key="3">
    <source>
        <dbReference type="Proteomes" id="UP001172102"/>
    </source>
</evidence>
<evidence type="ECO:0000313" key="2">
    <source>
        <dbReference type="EMBL" id="KAK0711657.1"/>
    </source>
</evidence>
<comment type="caution">
    <text evidence="2">The sequence shown here is derived from an EMBL/GenBank/DDBJ whole genome shotgun (WGS) entry which is preliminary data.</text>
</comment>
<reference evidence="2" key="1">
    <citation type="submission" date="2023-06" db="EMBL/GenBank/DDBJ databases">
        <title>Genome-scale phylogeny and comparative genomics of the fungal order Sordariales.</title>
        <authorList>
            <consortium name="Lawrence Berkeley National Laboratory"/>
            <person name="Hensen N."/>
            <person name="Bonometti L."/>
            <person name="Westerberg I."/>
            <person name="Brannstrom I.O."/>
            <person name="Guillou S."/>
            <person name="Cros-Aarteil S."/>
            <person name="Calhoun S."/>
            <person name="Haridas S."/>
            <person name="Kuo A."/>
            <person name="Mondo S."/>
            <person name="Pangilinan J."/>
            <person name="Riley R."/>
            <person name="Labutti K."/>
            <person name="Andreopoulos B."/>
            <person name="Lipzen A."/>
            <person name="Chen C."/>
            <person name="Yanf M."/>
            <person name="Daum C."/>
            <person name="Ng V."/>
            <person name="Clum A."/>
            <person name="Steindorff A."/>
            <person name="Ohm R."/>
            <person name="Martin F."/>
            <person name="Silar P."/>
            <person name="Natvig D."/>
            <person name="Lalanne C."/>
            <person name="Gautier V."/>
            <person name="Ament-Velasquez S.L."/>
            <person name="Kruys A."/>
            <person name="Hutchinson M.I."/>
            <person name="Powell A.J."/>
            <person name="Barry K."/>
            <person name="Miller A.N."/>
            <person name="Grigoriev I.V."/>
            <person name="Debuchy R."/>
            <person name="Gladieux P."/>
            <person name="Thoren M.H."/>
            <person name="Johannesson H."/>
        </authorList>
    </citation>
    <scope>NUCLEOTIDE SEQUENCE</scope>
    <source>
        <strain evidence="2">SMH4607-1</strain>
    </source>
</reference>
<dbReference type="AlphaFoldDB" id="A0AA40A9A4"/>
<feature type="non-terminal residue" evidence="2">
    <location>
        <position position="137"/>
    </location>
</feature>